<comment type="caution">
    <text evidence="1">The sequence shown here is derived from an EMBL/GenBank/DDBJ whole genome shotgun (WGS) entry which is preliminary data.</text>
</comment>
<organism evidence="1 2">
    <name type="scientific">Enterovibrio qingdaonensis</name>
    <dbReference type="NCBI Taxonomy" id="2899818"/>
    <lineage>
        <taxon>Bacteria</taxon>
        <taxon>Pseudomonadati</taxon>
        <taxon>Pseudomonadota</taxon>
        <taxon>Gammaproteobacteria</taxon>
        <taxon>Vibrionales</taxon>
        <taxon>Vibrionaceae</taxon>
        <taxon>Enterovibrio</taxon>
    </lineage>
</organism>
<reference evidence="1" key="1">
    <citation type="submission" date="2021-12" db="EMBL/GenBank/DDBJ databases">
        <title>Enterovibrio ZSDZ35 sp. nov. and Enterovibrio ZSDZ42 sp. nov., isolated from coastal seawater in Qingdao.</title>
        <authorList>
            <person name="Zhang P."/>
        </authorList>
    </citation>
    <scope>NUCLEOTIDE SEQUENCE</scope>
    <source>
        <strain evidence="1">ZSDZ35</strain>
    </source>
</reference>
<dbReference type="Proteomes" id="UP001149821">
    <property type="component" value="Unassembled WGS sequence"/>
</dbReference>
<gene>
    <name evidence="1" type="ORF">LRP49_09130</name>
</gene>
<protein>
    <submittedName>
        <fullName evidence="1">Uncharacterized protein</fullName>
    </submittedName>
</protein>
<evidence type="ECO:0000313" key="1">
    <source>
        <dbReference type="EMBL" id="MDD1781365.1"/>
    </source>
</evidence>
<proteinExistence type="predicted"/>
<evidence type="ECO:0000313" key="2">
    <source>
        <dbReference type="Proteomes" id="UP001149821"/>
    </source>
</evidence>
<accession>A0ABT5QLJ5</accession>
<dbReference type="RefSeq" id="WP_274141773.1">
    <property type="nucleotide sequence ID" value="NZ_JAJUBB010000005.1"/>
</dbReference>
<dbReference type="EMBL" id="JAJUBB010000005">
    <property type="protein sequence ID" value="MDD1781365.1"/>
    <property type="molecule type" value="Genomic_DNA"/>
</dbReference>
<name>A0ABT5QLJ5_9GAMM</name>
<keyword evidence="2" id="KW-1185">Reference proteome</keyword>
<sequence>MEALQPLNVKVEKSQWHADLIGSGMFWCDLLVDDKFSSELGILSQYIVDYRANLKSEMVHRLEDNLLFLFCRREKVRFDTYKHPSYNFFTKKTKFHFVVGKERRKVSASINLKSYFFEDMAHPKILYDSKFVTLIKNEKDNMTLSVHDFLSEVGIGLGITSEVVGAGTSSSPYYGDVECHLDRFQRETEAFAEPDTDLIVFMNEYDVTRSNGSSTWVEGEESKAVPPFSEFEILMLSRCFSLYFLGEDISVSMEIKNAMTNLGRFMYRNEICRIEVDHAYDADGEYIRLSGPAVDSSASHAFAILWEDDQLLVDRGEIY</sequence>